<feature type="compositionally biased region" description="Basic and acidic residues" evidence="4">
    <location>
        <begin position="216"/>
        <end position="225"/>
    </location>
</feature>
<dbReference type="SMART" id="SM00398">
    <property type="entry name" value="HMG"/>
    <property type="match status" value="1"/>
</dbReference>
<feature type="compositionally biased region" description="Polar residues" evidence="4">
    <location>
        <begin position="451"/>
        <end position="464"/>
    </location>
</feature>
<dbReference type="Gene3D" id="1.10.30.10">
    <property type="entry name" value="High mobility group box domain"/>
    <property type="match status" value="1"/>
</dbReference>
<feature type="compositionally biased region" description="Low complexity" evidence="4">
    <location>
        <begin position="277"/>
        <end position="289"/>
    </location>
</feature>
<dbReference type="PROSITE" id="PS50118">
    <property type="entry name" value="HMG_BOX_2"/>
    <property type="match status" value="1"/>
</dbReference>
<reference evidence="6" key="1">
    <citation type="journal article" date="2020" name="Stud. Mycol.">
        <title>101 Dothideomycetes genomes: a test case for predicting lifestyles and emergence of pathogens.</title>
        <authorList>
            <person name="Haridas S."/>
            <person name="Albert R."/>
            <person name="Binder M."/>
            <person name="Bloem J."/>
            <person name="Labutti K."/>
            <person name="Salamov A."/>
            <person name="Andreopoulos B."/>
            <person name="Baker S."/>
            <person name="Barry K."/>
            <person name="Bills G."/>
            <person name="Bluhm B."/>
            <person name="Cannon C."/>
            <person name="Castanera R."/>
            <person name="Culley D."/>
            <person name="Daum C."/>
            <person name="Ezra D."/>
            <person name="Gonzalez J."/>
            <person name="Henrissat B."/>
            <person name="Kuo A."/>
            <person name="Liang C."/>
            <person name="Lipzen A."/>
            <person name="Lutzoni F."/>
            <person name="Magnuson J."/>
            <person name="Mondo S."/>
            <person name="Nolan M."/>
            <person name="Ohm R."/>
            <person name="Pangilinan J."/>
            <person name="Park H.-J."/>
            <person name="Ramirez L."/>
            <person name="Alfaro M."/>
            <person name="Sun H."/>
            <person name="Tritt A."/>
            <person name="Yoshinaga Y."/>
            <person name="Zwiers L.-H."/>
            <person name="Turgeon B."/>
            <person name="Goodwin S."/>
            <person name="Spatafora J."/>
            <person name="Crous P."/>
            <person name="Grigoriev I."/>
        </authorList>
    </citation>
    <scope>NUCLEOTIDE SEQUENCE</scope>
    <source>
        <strain evidence="6">CBS 109.77</strain>
    </source>
</reference>
<feature type="compositionally biased region" description="Basic and acidic residues" evidence="4">
    <location>
        <begin position="81"/>
        <end position="93"/>
    </location>
</feature>
<gene>
    <name evidence="6" type="ORF">K505DRAFT_369017</name>
</gene>
<dbReference type="Pfam" id="PF00505">
    <property type="entry name" value="HMG_box"/>
    <property type="match status" value="1"/>
</dbReference>
<dbReference type="CDD" id="cd09487">
    <property type="entry name" value="SAM_superfamily"/>
    <property type="match status" value="1"/>
</dbReference>
<feature type="compositionally biased region" description="Basic and acidic residues" evidence="4">
    <location>
        <begin position="473"/>
        <end position="489"/>
    </location>
</feature>
<dbReference type="SUPFAM" id="SSF47769">
    <property type="entry name" value="SAM/Pointed domain"/>
    <property type="match status" value="1"/>
</dbReference>
<dbReference type="InterPro" id="IPR009071">
    <property type="entry name" value="HMG_box_dom"/>
</dbReference>
<keyword evidence="7" id="KW-1185">Reference proteome</keyword>
<dbReference type="Pfam" id="PF00536">
    <property type="entry name" value="SAM_1"/>
    <property type="match status" value="1"/>
</dbReference>
<evidence type="ECO:0000313" key="7">
    <source>
        <dbReference type="Proteomes" id="UP000799757"/>
    </source>
</evidence>
<keyword evidence="2 3" id="KW-0539">Nucleus</keyword>
<dbReference type="EMBL" id="MU002825">
    <property type="protein sequence ID" value="KAF2785589.1"/>
    <property type="molecule type" value="Genomic_DNA"/>
</dbReference>
<protein>
    <recommendedName>
        <fullName evidence="5">HMG box domain-containing protein</fullName>
    </recommendedName>
</protein>
<dbReference type="SMART" id="SM00454">
    <property type="entry name" value="SAM"/>
    <property type="match status" value="1"/>
</dbReference>
<evidence type="ECO:0000256" key="1">
    <source>
        <dbReference type="ARBA" id="ARBA00023125"/>
    </source>
</evidence>
<accession>A0A6A6WNE5</accession>
<feature type="region of interest" description="Disordered" evidence="4">
    <location>
        <begin position="209"/>
        <end position="245"/>
    </location>
</feature>
<dbReference type="Proteomes" id="UP000799757">
    <property type="component" value="Unassembled WGS sequence"/>
</dbReference>
<feature type="region of interest" description="Disordered" evidence="4">
    <location>
        <begin position="55"/>
        <end position="130"/>
    </location>
</feature>
<evidence type="ECO:0000313" key="6">
    <source>
        <dbReference type="EMBL" id="KAF2785589.1"/>
    </source>
</evidence>
<dbReference type="OrthoDB" id="1919336at2759"/>
<dbReference type="InterPro" id="IPR051965">
    <property type="entry name" value="ChromReg_NeuronalGeneExpr"/>
</dbReference>
<proteinExistence type="predicted"/>
<dbReference type="InterPro" id="IPR036910">
    <property type="entry name" value="HMG_box_dom_sf"/>
</dbReference>
<evidence type="ECO:0000256" key="2">
    <source>
        <dbReference type="ARBA" id="ARBA00023242"/>
    </source>
</evidence>
<dbReference type="GO" id="GO:0010468">
    <property type="term" value="P:regulation of gene expression"/>
    <property type="evidence" value="ECO:0007669"/>
    <property type="project" value="TreeGrafter"/>
</dbReference>
<evidence type="ECO:0000259" key="5">
    <source>
        <dbReference type="PROSITE" id="PS50118"/>
    </source>
</evidence>
<dbReference type="SUPFAM" id="SSF47095">
    <property type="entry name" value="HMG-box"/>
    <property type="match status" value="1"/>
</dbReference>
<feature type="region of interest" description="Disordered" evidence="4">
    <location>
        <begin position="425"/>
        <end position="489"/>
    </location>
</feature>
<evidence type="ECO:0000256" key="4">
    <source>
        <dbReference type="SAM" id="MobiDB-lite"/>
    </source>
</evidence>
<feature type="DNA-binding region" description="HMG box" evidence="3">
    <location>
        <begin position="124"/>
        <end position="190"/>
    </location>
</feature>
<dbReference type="PANTHER" id="PTHR46040">
    <property type="entry name" value="HIGH MOBILITY GROUP PROTEIN 2"/>
    <property type="match status" value="1"/>
</dbReference>
<dbReference type="InterPro" id="IPR013761">
    <property type="entry name" value="SAM/pointed_sf"/>
</dbReference>
<feature type="region of interest" description="Disordered" evidence="4">
    <location>
        <begin position="261"/>
        <end position="291"/>
    </location>
</feature>
<feature type="domain" description="HMG box" evidence="5">
    <location>
        <begin position="124"/>
        <end position="190"/>
    </location>
</feature>
<evidence type="ECO:0000256" key="3">
    <source>
        <dbReference type="PROSITE-ProRule" id="PRU00267"/>
    </source>
</evidence>
<keyword evidence="1 3" id="KW-0238">DNA-binding</keyword>
<sequence length="489" mass="53517">MSDLGVHLERLGLSQYLEALVAEGFDTWETVLDITESDLNSLNFKLGHRRKLQRSIAETRGQSADRPLLTKNTSGDGSYRSGDDSTSENKAKPSEPPAAGTPGTTNPSGKRKYRRHPKVDEHAPERPPSAYVIFSNQVRESLKGQEYSFTEIAKVVGERWQVLPADAREVCERQANAAKEKYYAELAEYKKTPQFDAYQKYLEEFKAKHGAPSKGVDGKRTKLETETSTSTSGGWNRSDEQVDRHPNTRVGSAQLDAFALGHHGTDLSPPIGPLRLPSGPSYPSTSTSPVARPLSRLNSPRMHDQYSPSSAVSPRSATLHKENSFDMHASAIARDARGQLESSLPYHPPAYPYPPQITSSTTPPGGYSSLYQAPIDLPSRRPFRELARLPPLTHEDTTLSSNSGDGGYNTTFPVSVLPVVDAQKSSRMLPQPVKSMGATPSPLDRHPLPVSSPQLQPDFRSNSSLAALLRAGELAREAHEEEMGKDGSP</sequence>
<dbReference type="AlphaFoldDB" id="A0A6A6WNE5"/>
<dbReference type="GO" id="GO:0005634">
    <property type="term" value="C:nucleus"/>
    <property type="evidence" value="ECO:0007669"/>
    <property type="project" value="UniProtKB-UniRule"/>
</dbReference>
<dbReference type="PANTHER" id="PTHR46040:SF3">
    <property type="entry name" value="HIGH MOBILITY GROUP PROTEIN 2"/>
    <property type="match status" value="1"/>
</dbReference>
<name>A0A6A6WNE5_9PLEO</name>
<organism evidence="6 7">
    <name type="scientific">Melanomma pulvis-pyrius CBS 109.77</name>
    <dbReference type="NCBI Taxonomy" id="1314802"/>
    <lineage>
        <taxon>Eukaryota</taxon>
        <taxon>Fungi</taxon>
        <taxon>Dikarya</taxon>
        <taxon>Ascomycota</taxon>
        <taxon>Pezizomycotina</taxon>
        <taxon>Dothideomycetes</taxon>
        <taxon>Pleosporomycetidae</taxon>
        <taxon>Pleosporales</taxon>
        <taxon>Melanommataceae</taxon>
        <taxon>Melanomma</taxon>
    </lineage>
</organism>
<dbReference type="InterPro" id="IPR001660">
    <property type="entry name" value="SAM"/>
</dbReference>
<dbReference type="GO" id="GO:0003677">
    <property type="term" value="F:DNA binding"/>
    <property type="evidence" value="ECO:0007669"/>
    <property type="project" value="UniProtKB-UniRule"/>
</dbReference>
<dbReference type="Gene3D" id="1.10.150.50">
    <property type="entry name" value="Transcription Factor, Ets-1"/>
    <property type="match status" value="1"/>
</dbReference>